<gene>
    <name evidence="4" type="ordered locus">Os03g0860801</name>
    <name evidence="4" type="ORF">OSNPB_030860801</name>
</gene>
<dbReference type="SUPFAM" id="SSF52540">
    <property type="entry name" value="P-loop containing nucleoside triphosphate hydrolases"/>
    <property type="match status" value="1"/>
</dbReference>
<evidence type="ECO:0007829" key="7">
    <source>
        <dbReference type="ProteomicsDB" id="A0A0P0W5U4"/>
    </source>
</evidence>
<dbReference type="FunCoup" id="A0A0P0W5U4">
    <property type="interactions" value="4"/>
</dbReference>
<protein>
    <submittedName>
        <fullName evidence="4">Os03g0860801 protein</fullName>
    </submittedName>
</protein>
<evidence type="ECO:0000259" key="3">
    <source>
        <dbReference type="PROSITE" id="PS51844"/>
    </source>
</evidence>
<reference evidence="5" key="1">
    <citation type="journal article" date="2005" name="Nature">
        <title>The map-based sequence of the rice genome.</title>
        <authorList>
            <consortium name="International rice genome sequencing project (IRGSP)"/>
            <person name="Matsumoto T."/>
            <person name="Wu J."/>
            <person name="Kanamori H."/>
            <person name="Katayose Y."/>
            <person name="Fujisawa M."/>
            <person name="Namiki N."/>
            <person name="Mizuno H."/>
            <person name="Yamamoto K."/>
            <person name="Antonio B.A."/>
            <person name="Baba T."/>
            <person name="Sakata K."/>
            <person name="Nagamura Y."/>
            <person name="Aoki H."/>
            <person name="Arikawa K."/>
            <person name="Arita K."/>
            <person name="Bito T."/>
            <person name="Chiden Y."/>
            <person name="Fujitsuka N."/>
            <person name="Fukunaka R."/>
            <person name="Hamada M."/>
            <person name="Harada C."/>
            <person name="Hayashi A."/>
            <person name="Hijishita S."/>
            <person name="Honda M."/>
            <person name="Hosokawa S."/>
            <person name="Ichikawa Y."/>
            <person name="Idonuma A."/>
            <person name="Iijima M."/>
            <person name="Ikeda M."/>
            <person name="Ikeno M."/>
            <person name="Ito K."/>
            <person name="Ito S."/>
            <person name="Ito T."/>
            <person name="Ito Y."/>
            <person name="Ito Y."/>
            <person name="Iwabuchi A."/>
            <person name="Kamiya K."/>
            <person name="Karasawa W."/>
            <person name="Kurita K."/>
            <person name="Katagiri S."/>
            <person name="Kikuta A."/>
            <person name="Kobayashi H."/>
            <person name="Kobayashi N."/>
            <person name="Machita K."/>
            <person name="Maehara T."/>
            <person name="Masukawa M."/>
            <person name="Mizubayashi T."/>
            <person name="Mukai Y."/>
            <person name="Nagasaki H."/>
            <person name="Nagata Y."/>
            <person name="Naito S."/>
            <person name="Nakashima M."/>
            <person name="Nakama Y."/>
            <person name="Nakamichi Y."/>
            <person name="Nakamura M."/>
            <person name="Meguro A."/>
            <person name="Negishi M."/>
            <person name="Ohta I."/>
            <person name="Ohta T."/>
            <person name="Okamoto M."/>
            <person name="Ono N."/>
            <person name="Saji S."/>
            <person name="Sakaguchi M."/>
            <person name="Sakai K."/>
            <person name="Shibata M."/>
            <person name="Shimokawa T."/>
            <person name="Song J."/>
            <person name="Takazaki Y."/>
            <person name="Terasawa K."/>
            <person name="Tsugane M."/>
            <person name="Tsuji K."/>
            <person name="Ueda S."/>
            <person name="Waki K."/>
            <person name="Yamagata H."/>
            <person name="Yamamoto M."/>
            <person name="Yamamoto S."/>
            <person name="Yamane H."/>
            <person name="Yoshiki S."/>
            <person name="Yoshihara R."/>
            <person name="Yukawa K."/>
            <person name="Zhong H."/>
            <person name="Yano M."/>
            <person name="Yuan Q."/>
            <person name="Ouyang S."/>
            <person name="Liu J."/>
            <person name="Jones K.M."/>
            <person name="Gansberger K."/>
            <person name="Moffat K."/>
            <person name="Hill J."/>
            <person name="Bera J."/>
            <person name="Fadrosh D."/>
            <person name="Jin S."/>
            <person name="Johri S."/>
            <person name="Kim M."/>
            <person name="Overton L."/>
            <person name="Reardon M."/>
            <person name="Tsitrin T."/>
            <person name="Vuong H."/>
            <person name="Weaver B."/>
            <person name="Ciecko A."/>
            <person name="Tallon L."/>
            <person name="Jackson J."/>
            <person name="Pai G."/>
            <person name="Aken S.V."/>
            <person name="Utterback T."/>
            <person name="Reidmuller S."/>
            <person name="Feldblyum T."/>
            <person name="Hsiao J."/>
            <person name="Zismann V."/>
            <person name="Iobst S."/>
            <person name="de Vazeille A.R."/>
            <person name="Buell C.R."/>
            <person name="Ying K."/>
            <person name="Li Y."/>
            <person name="Lu T."/>
            <person name="Huang Y."/>
            <person name="Zhao Q."/>
            <person name="Feng Q."/>
            <person name="Zhang L."/>
            <person name="Zhu J."/>
            <person name="Weng Q."/>
            <person name="Mu J."/>
            <person name="Lu Y."/>
            <person name="Fan D."/>
            <person name="Liu Y."/>
            <person name="Guan J."/>
            <person name="Zhang Y."/>
            <person name="Yu S."/>
            <person name="Liu X."/>
            <person name="Zhang Y."/>
            <person name="Hong G."/>
            <person name="Han B."/>
            <person name="Choisne N."/>
            <person name="Demange N."/>
            <person name="Orjeda G."/>
            <person name="Samain S."/>
            <person name="Cattolico L."/>
            <person name="Pelletier E."/>
            <person name="Couloux A."/>
            <person name="Segurens B."/>
            <person name="Wincker P."/>
            <person name="D'Hont A."/>
            <person name="Scarpelli C."/>
            <person name="Weissenbach J."/>
            <person name="Salanoubat M."/>
            <person name="Quetier F."/>
            <person name="Yu Y."/>
            <person name="Kim H.R."/>
            <person name="Rambo T."/>
            <person name="Currie J."/>
            <person name="Collura K."/>
            <person name="Luo M."/>
            <person name="Yang T."/>
            <person name="Ammiraju J.S.S."/>
            <person name="Engler F."/>
            <person name="Soderlund C."/>
            <person name="Wing R.A."/>
            <person name="Palmer L.E."/>
            <person name="de la Bastide M."/>
            <person name="Spiegel L."/>
            <person name="Nascimento L."/>
            <person name="Zutavern T."/>
            <person name="O'Shaughnessy A."/>
            <person name="Dike S."/>
            <person name="Dedhia N."/>
            <person name="Preston R."/>
            <person name="Balija V."/>
            <person name="McCombie W.R."/>
            <person name="Chow T."/>
            <person name="Chen H."/>
            <person name="Chung M."/>
            <person name="Chen C."/>
            <person name="Shaw J."/>
            <person name="Wu H."/>
            <person name="Hsiao K."/>
            <person name="Chao Y."/>
            <person name="Chu M."/>
            <person name="Cheng C."/>
            <person name="Hour A."/>
            <person name="Lee P."/>
            <person name="Lin S."/>
            <person name="Lin Y."/>
            <person name="Liou J."/>
            <person name="Liu S."/>
            <person name="Hsing Y."/>
            <person name="Raghuvanshi S."/>
            <person name="Mohanty A."/>
            <person name="Bharti A.K."/>
            <person name="Gaur A."/>
            <person name="Gupta V."/>
            <person name="Kumar D."/>
            <person name="Ravi V."/>
            <person name="Vij S."/>
            <person name="Kapur A."/>
            <person name="Khurana P."/>
            <person name="Khurana P."/>
            <person name="Khurana J.P."/>
            <person name="Tyagi A.K."/>
            <person name="Gaikwad K."/>
            <person name="Singh A."/>
            <person name="Dalal V."/>
            <person name="Srivastava S."/>
            <person name="Dixit A."/>
            <person name="Pal A.K."/>
            <person name="Ghazi I.A."/>
            <person name="Yadav M."/>
            <person name="Pandit A."/>
            <person name="Bhargava A."/>
            <person name="Sureshbabu K."/>
            <person name="Batra K."/>
            <person name="Sharma T.R."/>
            <person name="Mohapatra T."/>
            <person name="Singh N.K."/>
            <person name="Messing J."/>
            <person name="Nelson A.B."/>
            <person name="Fuks G."/>
            <person name="Kavchok S."/>
            <person name="Keizer G."/>
            <person name="Linton E."/>
            <person name="Llaca V."/>
            <person name="Song R."/>
            <person name="Tanyolac B."/>
            <person name="Young S."/>
            <person name="Ho-Il K."/>
            <person name="Hahn J.H."/>
            <person name="Sangsakoo G."/>
            <person name="Vanavichit A."/>
            <person name="de Mattos Luiz.A.T."/>
            <person name="Zimmer P.D."/>
            <person name="Malone G."/>
            <person name="Dellagostin O."/>
            <person name="de Oliveira A.C."/>
            <person name="Bevan M."/>
            <person name="Bancroft I."/>
            <person name="Minx P."/>
            <person name="Cordum H."/>
            <person name="Wilson R."/>
            <person name="Cheng Z."/>
            <person name="Jin W."/>
            <person name="Jiang J."/>
            <person name="Leong S.A."/>
            <person name="Iwama H."/>
            <person name="Gojobori T."/>
            <person name="Itoh T."/>
            <person name="Niimura Y."/>
            <person name="Fujii Y."/>
            <person name="Habara T."/>
            <person name="Sakai H."/>
            <person name="Sato Y."/>
            <person name="Wilson G."/>
            <person name="Kumar K."/>
            <person name="McCouch S."/>
            <person name="Juretic N."/>
            <person name="Hoen D."/>
            <person name="Wright S."/>
            <person name="Bruskiewich R."/>
            <person name="Bureau T."/>
            <person name="Miyao A."/>
            <person name="Hirochika H."/>
            <person name="Nishikawa T."/>
            <person name="Kadowaki K."/>
            <person name="Sugiura M."/>
            <person name="Burr B."/>
            <person name="Sasaki T."/>
        </authorList>
    </citation>
    <scope>NUCLEOTIDE SEQUENCE [LARGE SCALE GENOMIC DNA]</scope>
    <source>
        <strain evidence="5">cv. Nipponbare</strain>
    </source>
</reference>
<keyword evidence="6 7" id="KW-1267">Proteomics identification</keyword>
<dbReference type="Proteomes" id="UP000059680">
    <property type="component" value="Chromosome 3"/>
</dbReference>
<dbReference type="InterPro" id="IPR004009">
    <property type="entry name" value="SH3_Myosin"/>
</dbReference>
<keyword evidence="5" id="KW-1185">Reference proteome</keyword>
<evidence type="ECO:0000313" key="5">
    <source>
        <dbReference type="Proteomes" id="UP000059680"/>
    </source>
</evidence>
<dbReference type="PROSITE" id="PS51844">
    <property type="entry name" value="SH3_LIKE"/>
    <property type="match status" value="1"/>
</dbReference>
<dbReference type="GO" id="GO:0005524">
    <property type="term" value="F:ATP binding"/>
    <property type="evidence" value="ECO:0007669"/>
    <property type="project" value="UniProtKB-KW"/>
</dbReference>
<dbReference type="AlphaFoldDB" id="A0A0P0W5U4"/>
<dbReference type="Gene3D" id="3.40.850.10">
    <property type="entry name" value="Kinesin motor domain"/>
    <property type="match status" value="1"/>
</dbReference>
<dbReference type="InParanoid" id="A0A0P0W5U4"/>
<sequence length="139" mass="15351">MRAGPVAPLVGMAEVRQGKWREASKSRFVVGSHVWVEDPDEAWMDGLVEEINENDLVVNCTSGKKVTINVGSAYPKDTESPRGGVEDMTRLAYLHEPGVLQNLKSRYALNEIYDLHSQLPFLSHKCDCADGEHVVTAAN</sequence>
<dbReference type="GO" id="GO:0003774">
    <property type="term" value="F:cytoskeletal motor activity"/>
    <property type="evidence" value="ECO:0007669"/>
    <property type="project" value="InterPro"/>
</dbReference>
<evidence type="ECO:0000256" key="2">
    <source>
        <dbReference type="ARBA" id="ARBA00022840"/>
    </source>
</evidence>
<dbReference type="SMR" id="A0A0P0W5U4"/>
<evidence type="ECO:0007829" key="6">
    <source>
        <dbReference type="PeptideAtlas" id="A0A0P0W5U4"/>
    </source>
</evidence>
<accession>A0A0P0W5U4</accession>
<dbReference type="STRING" id="39947.A0A0P0W5U4"/>
<dbReference type="PaxDb" id="39947-A0A0P0W5U4"/>
<dbReference type="InterPro" id="IPR036961">
    <property type="entry name" value="Kinesin_motor_dom_sf"/>
</dbReference>
<organism evidence="4 5">
    <name type="scientific">Oryza sativa subsp. japonica</name>
    <name type="common">Rice</name>
    <dbReference type="NCBI Taxonomy" id="39947"/>
    <lineage>
        <taxon>Eukaryota</taxon>
        <taxon>Viridiplantae</taxon>
        <taxon>Streptophyta</taxon>
        <taxon>Embryophyta</taxon>
        <taxon>Tracheophyta</taxon>
        <taxon>Spermatophyta</taxon>
        <taxon>Magnoliopsida</taxon>
        <taxon>Liliopsida</taxon>
        <taxon>Poales</taxon>
        <taxon>Poaceae</taxon>
        <taxon>BOP clade</taxon>
        <taxon>Oryzoideae</taxon>
        <taxon>Oryzeae</taxon>
        <taxon>Oryzinae</taxon>
        <taxon>Oryza</taxon>
        <taxon>Oryza sativa</taxon>
    </lineage>
</organism>
<reference evidence="4 5" key="3">
    <citation type="journal article" date="2013" name="Rice">
        <title>Improvement of the Oryza sativa Nipponbare reference genome using next generation sequence and optical map data.</title>
        <authorList>
            <person name="Kawahara Y."/>
            <person name="de la Bastide M."/>
            <person name="Hamilton J.P."/>
            <person name="Kanamori H."/>
            <person name="McCombie W.R."/>
            <person name="Ouyang S."/>
            <person name="Schwartz D.C."/>
            <person name="Tanaka T."/>
            <person name="Wu J."/>
            <person name="Zhou S."/>
            <person name="Childs K.L."/>
            <person name="Davidson R.M."/>
            <person name="Lin H."/>
            <person name="Quesada-Ocampo L."/>
            <person name="Vaillancourt B."/>
            <person name="Sakai H."/>
            <person name="Lee S.S."/>
            <person name="Kim J."/>
            <person name="Numa H."/>
            <person name="Itoh T."/>
            <person name="Buell C.R."/>
            <person name="Matsumoto T."/>
        </authorList>
    </citation>
    <scope>NUCLEOTIDE SEQUENCE [LARGE SCALE GENOMIC DNA]</scope>
    <source>
        <strain evidence="5">cv. Nipponbare</strain>
    </source>
</reference>
<dbReference type="Gramene" id="Os03t0860801-00">
    <property type="protein sequence ID" value="Os03t0860801-00"/>
    <property type="gene ID" value="Os03g0860801"/>
</dbReference>
<feature type="domain" description="Myosin N-terminal SH3-like" evidence="3">
    <location>
        <begin position="29"/>
        <end position="78"/>
    </location>
</feature>
<keyword evidence="1" id="KW-0547">Nucleotide-binding</keyword>
<evidence type="ECO:0000313" key="4">
    <source>
        <dbReference type="EMBL" id="BAS87486.1"/>
    </source>
</evidence>
<name>A0A0P0W5U4_ORYSJ</name>
<dbReference type="InterPro" id="IPR027417">
    <property type="entry name" value="P-loop_NTPase"/>
</dbReference>
<dbReference type="GO" id="GO:0016459">
    <property type="term" value="C:myosin complex"/>
    <property type="evidence" value="ECO:0007669"/>
    <property type="project" value="InterPro"/>
</dbReference>
<reference evidence="4 5" key="2">
    <citation type="journal article" date="2013" name="Plant Cell Physiol.">
        <title>Rice Annotation Project Database (RAP-DB): an integrative and interactive database for rice genomics.</title>
        <authorList>
            <person name="Sakai H."/>
            <person name="Lee S.S."/>
            <person name="Tanaka T."/>
            <person name="Numa H."/>
            <person name="Kim J."/>
            <person name="Kawahara Y."/>
            <person name="Wakimoto H."/>
            <person name="Yang C.C."/>
            <person name="Iwamoto M."/>
            <person name="Abe T."/>
            <person name="Yamada Y."/>
            <person name="Muto A."/>
            <person name="Inokuchi H."/>
            <person name="Ikemura T."/>
            <person name="Matsumoto T."/>
            <person name="Sasaki T."/>
            <person name="Itoh T."/>
        </authorList>
    </citation>
    <scope>NUCLEOTIDE SEQUENCE [LARGE SCALE GENOMIC DNA]</scope>
    <source>
        <strain evidence="5">cv. Nipponbare</strain>
    </source>
</reference>
<evidence type="ECO:0000256" key="1">
    <source>
        <dbReference type="ARBA" id="ARBA00022741"/>
    </source>
</evidence>
<keyword evidence="2" id="KW-0067">ATP-binding</keyword>
<dbReference type="EMBL" id="AP014959">
    <property type="protein sequence ID" value="BAS87486.1"/>
    <property type="molecule type" value="Genomic_DNA"/>
</dbReference>
<dbReference type="eggNOG" id="KOG0160">
    <property type="taxonomic scope" value="Eukaryota"/>
</dbReference>
<proteinExistence type="evidence at protein level"/>
<dbReference type="Pfam" id="PF02736">
    <property type="entry name" value="Myosin_N"/>
    <property type="match status" value="1"/>
</dbReference>